<evidence type="ECO:0000313" key="3">
    <source>
        <dbReference type="Proteomes" id="UP000318626"/>
    </source>
</evidence>
<name>A0A518CB44_9BACT</name>
<keyword evidence="3" id="KW-1185">Reference proteome</keyword>
<dbReference type="EMBL" id="CP036289">
    <property type="protein sequence ID" value="QDU76453.1"/>
    <property type="molecule type" value="Genomic_DNA"/>
</dbReference>
<evidence type="ECO:0000256" key="1">
    <source>
        <dbReference type="SAM" id="MobiDB-lite"/>
    </source>
</evidence>
<reference evidence="3" key="1">
    <citation type="submission" date="2019-02" db="EMBL/GenBank/DDBJ databases">
        <title>Deep-cultivation of Planctomycetes and their phenomic and genomic characterization uncovers novel biology.</title>
        <authorList>
            <person name="Wiegand S."/>
            <person name="Jogler M."/>
            <person name="Boedeker C."/>
            <person name="Pinto D."/>
            <person name="Vollmers J."/>
            <person name="Rivas-Marin E."/>
            <person name="Kohn T."/>
            <person name="Peeters S.H."/>
            <person name="Heuer A."/>
            <person name="Rast P."/>
            <person name="Oberbeckmann S."/>
            <person name="Bunk B."/>
            <person name="Jeske O."/>
            <person name="Meyerdierks A."/>
            <person name="Storesund J.E."/>
            <person name="Kallscheuer N."/>
            <person name="Luecker S."/>
            <person name="Lage O.M."/>
            <person name="Pohl T."/>
            <person name="Merkel B.J."/>
            <person name="Hornburger P."/>
            <person name="Mueller R.-W."/>
            <person name="Bruemmer F."/>
            <person name="Labrenz M."/>
            <person name="Spormann A.M."/>
            <person name="Op den Camp H."/>
            <person name="Overmann J."/>
            <person name="Amann R."/>
            <person name="Jetten M.S.M."/>
            <person name="Mascher T."/>
            <person name="Medema M.H."/>
            <person name="Devos D.P."/>
            <person name="Kaster A.-K."/>
            <person name="Ovreas L."/>
            <person name="Rohde M."/>
            <person name="Galperin M.Y."/>
            <person name="Jogler C."/>
        </authorList>
    </citation>
    <scope>NUCLEOTIDE SEQUENCE [LARGE SCALE GENOMIC DNA]</scope>
    <source>
        <strain evidence="3">Pan97</strain>
    </source>
</reference>
<feature type="compositionally biased region" description="Basic and acidic residues" evidence="1">
    <location>
        <begin position="374"/>
        <end position="383"/>
    </location>
</feature>
<dbReference type="Proteomes" id="UP000318626">
    <property type="component" value="Chromosome"/>
</dbReference>
<accession>A0A518CB44</accession>
<gene>
    <name evidence="2" type="ORF">Pan97_35030</name>
</gene>
<feature type="compositionally biased region" description="Basic and acidic residues" evidence="1">
    <location>
        <begin position="352"/>
        <end position="362"/>
    </location>
</feature>
<dbReference type="RefSeq" id="WP_144974571.1">
    <property type="nucleotide sequence ID" value="NZ_CP036289.1"/>
</dbReference>
<feature type="region of interest" description="Disordered" evidence="1">
    <location>
        <begin position="313"/>
        <end position="383"/>
    </location>
</feature>
<sequence length="383" mass="42487">MKNTILTLALVFSLVTALWGQSPITAPYEGVLVLTNGNAMRGRITLEGEYYSLAINEDSVIRMPVERVAFASRTLEEAYLRQKARVGTTTLSHHVELANWCLGLELWEEAAYHHAIALRSGPDHPDVIRLDRLYQVKVHERNNGGKVETVQYSLPVTHPPAIPEELPSDQPDPSLSPQIVRYYTTTVQPIMLNSCAASRCHAENSENSFRLVEFENVRSIPQRMTVRNMNAALDFIEYDQPQKSPLLVKSATRHGDGNAPNLSPQQLGAIQAWVFAAAQGVKPQRNRVESSIVPASFDAPANVPKALADPGPAMSKPLPTTPANSIFGGNANASMGGGRERPYRSIPQKGVSRKEKPEVRDEFDPELFNRKFHPNREEPLFPE</sequence>
<protein>
    <submittedName>
        <fullName evidence="2">Uncharacterized protein</fullName>
    </submittedName>
</protein>
<organism evidence="2 3">
    <name type="scientific">Bremerella volcania</name>
    <dbReference type="NCBI Taxonomy" id="2527984"/>
    <lineage>
        <taxon>Bacteria</taxon>
        <taxon>Pseudomonadati</taxon>
        <taxon>Planctomycetota</taxon>
        <taxon>Planctomycetia</taxon>
        <taxon>Pirellulales</taxon>
        <taxon>Pirellulaceae</taxon>
        <taxon>Bremerella</taxon>
    </lineage>
</organism>
<dbReference type="AlphaFoldDB" id="A0A518CB44"/>
<dbReference type="KEGG" id="bvo:Pan97_35030"/>
<dbReference type="OrthoDB" id="251278at2"/>
<evidence type="ECO:0000313" key="2">
    <source>
        <dbReference type="EMBL" id="QDU76453.1"/>
    </source>
</evidence>
<proteinExistence type="predicted"/>